<dbReference type="InterPro" id="IPR022409">
    <property type="entry name" value="PKD/Chitinase_dom"/>
</dbReference>
<dbReference type="Pfam" id="PF18911">
    <property type="entry name" value="PKD_4"/>
    <property type="match status" value="1"/>
</dbReference>
<dbReference type="NCBIfam" id="TIGR05002">
    <property type="entry name" value="NxxGxxAF_repeat"/>
    <property type="match status" value="3"/>
</dbReference>
<dbReference type="Gene3D" id="2.120.10.80">
    <property type="entry name" value="Kelch-type beta propeller"/>
    <property type="match status" value="1"/>
</dbReference>
<dbReference type="PROSITE" id="PS50194">
    <property type="entry name" value="FILAMIN_REPEAT"/>
    <property type="match status" value="1"/>
</dbReference>
<dbReference type="SUPFAM" id="SSF50965">
    <property type="entry name" value="Galactose oxidase, central domain"/>
    <property type="match status" value="2"/>
</dbReference>
<keyword evidence="2" id="KW-0677">Repeat</keyword>
<dbReference type="Gene3D" id="2.130.10.80">
    <property type="entry name" value="Galactose oxidase/kelch, beta-propeller"/>
    <property type="match status" value="2"/>
</dbReference>
<comment type="caution">
    <text evidence="4">The sequence shown here is derived from an EMBL/GenBank/DDBJ whole genome shotgun (WGS) entry which is preliminary data.</text>
</comment>
<dbReference type="PROSITE" id="PS50093">
    <property type="entry name" value="PKD"/>
    <property type="match status" value="1"/>
</dbReference>
<dbReference type="SMART" id="SM00612">
    <property type="entry name" value="Kelch"/>
    <property type="match status" value="6"/>
</dbReference>
<dbReference type="InterPro" id="IPR037293">
    <property type="entry name" value="Gal_Oxidase_central_sf"/>
</dbReference>
<dbReference type="InterPro" id="IPR000601">
    <property type="entry name" value="PKD_dom"/>
</dbReference>
<dbReference type="InterPro" id="IPR035986">
    <property type="entry name" value="PKD_dom_sf"/>
</dbReference>
<evidence type="ECO:0000313" key="5">
    <source>
        <dbReference type="Proteomes" id="UP001499852"/>
    </source>
</evidence>
<evidence type="ECO:0000259" key="3">
    <source>
        <dbReference type="PROSITE" id="PS50093"/>
    </source>
</evidence>
<dbReference type="PANTHER" id="PTHR46344">
    <property type="entry name" value="OS02G0202900 PROTEIN"/>
    <property type="match status" value="1"/>
</dbReference>
<dbReference type="EMBL" id="BAABIA010000019">
    <property type="protein sequence ID" value="GAA5150227.1"/>
    <property type="molecule type" value="Genomic_DNA"/>
</dbReference>
<dbReference type="InterPro" id="IPR011043">
    <property type="entry name" value="Gal_Oxase/kelch_b-propeller"/>
</dbReference>
<dbReference type="Pfam" id="PF01344">
    <property type="entry name" value="Kelch_1"/>
    <property type="match status" value="3"/>
</dbReference>
<keyword evidence="1" id="KW-0880">Kelch repeat</keyword>
<dbReference type="SMART" id="SM00089">
    <property type="entry name" value="PKD"/>
    <property type="match status" value="1"/>
</dbReference>
<dbReference type="CDD" id="cd00146">
    <property type="entry name" value="PKD"/>
    <property type="match status" value="1"/>
</dbReference>
<accession>A0ABP9PPV5</accession>
<organism evidence="4 5">
    <name type="scientific">Prosthecobacter algae</name>
    <dbReference type="NCBI Taxonomy" id="1144682"/>
    <lineage>
        <taxon>Bacteria</taxon>
        <taxon>Pseudomonadati</taxon>
        <taxon>Verrucomicrobiota</taxon>
        <taxon>Verrucomicrobiia</taxon>
        <taxon>Verrucomicrobiales</taxon>
        <taxon>Verrucomicrobiaceae</taxon>
        <taxon>Prosthecobacter</taxon>
    </lineage>
</organism>
<evidence type="ECO:0000256" key="2">
    <source>
        <dbReference type="ARBA" id="ARBA00022737"/>
    </source>
</evidence>
<dbReference type="InterPro" id="IPR006652">
    <property type="entry name" value="Kelch_1"/>
</dbReference>
<dbReference type="SUPFAM" id="SSF49299">
    <property type="entry name" value="PKD domain"/>
    <property type="match status" value="1"/>
</dbReference>
<proteinExistence type="predicted"/>
<dbReference type="PANTHER" id="PTHR46344:SF27">
    <property type="entry name" value="KELCH REPEAT SUPERFAMILY PROTEIN"/>
    <property type="match status" value="1"/>
</dbReference>
<dbReference type="InterPro" id="IPR015915">
    <property type="entry name" value="Kelch-typ_b-propeller"/>
</dbReference>
<name>A0ABP9PPV5_9BACT</name>
<feature type="domain" description="PKD" evidence="3">
    <location>
        <begin position="448"/>
        <end position="510"/>
    </location>
</feature>
<reference evidence="5" key="1">
    <citation type="journal article" date="2019" name="Int. J. Syst. Evol. Microbiol.">
        <title>The Global Catalogue of Microorganisms (GCM) 10K type strain sequencing project: providing services to taxonomists for standard genome sequencing and annotation.</title>
        <authorList>
            <consortium name="The Broad Institute Genomics Platform"/>
            <consortium name="The Broad Institute Genome Sequencing Center for Infectious Disease"/>
            <person name="Wu L."/>
            <person name="Ma J."/>
        </authorList>
    </citation>
    <scope>NUCLEOTIDE SEQUENCE [LARGE SCALE GENOMIC DNA]</scope>
    <source>
        <strain evidence="5">JCM 18053</strain>
    </source>
</reference>
<dbReference type="InterPro" id="IPR017868">
    <property type="entry name" value="Filamin/ABP280_repeat-like"/>
</dbReference>
<dbReference type="Pfam" id="PF24251">
    <property type="entry name" value="DUF7453"/>
    <property type="match status" value="2"/>
</dbReference>
<dbReference type="InterPro" id="IPR055876">
    <property type="entry name" value="DUF7453"/>
</dbReference>
<dbReference type="Gene3D" id="2.60.40.10">
    <property type="entry name" value="Immunoglobulins"/>
    <property type="match status" value="2"/>
</dbReference>
<dbReference type="Proteomes" id="UP001499852">
    <property type="component" value="Unassembled WGS sequence"/>
</dbReference>
<keyword evidence="5" id="KW-1185">Reference proteome</keyword>
<sequence length="1153" mass="116262">MSVARIYHTATRLSDGRVLVAGGTNGATLSTAEVYDPSLGTWTATGSMPGIRQHHKAVRLLDGRVLVSGGYDASGVLQTSALYNPATGTWAATGNLNTPRVDHVMTLLPNGKVLMAGGRNSSVMVSPAEIYDPATGLWTTTGSLLNVRWAPTATLLTDGRVLIAGGDQGAGNAATASAEIYNPTTGTWTATGGLSSARYVHAAALLPNGKVLVAGGFSGSATRASAELYDPASGTWSVTGTMAAARGATELTPLADGQVLISSGRQLSPSVFLASAEIYNPALGTWTTTSSLGTARQYHTSTALADGRVLVTGGEGNSVVQNTAEVFAPRVAGAEGATLTQTGTFADADGRATVTLTASSGTVTQNNTAGTWSWSPAVGFDGPSSSTVTITATDSGSAVAKAAFTFVPTNAVPTVQINPPTTLLTNVALNFQFVATDAATADQAAGFAWSINFGDGSGVQSAPAGTASPYVRSHTYTQSGEYVVTATATDKDSGVSIAATASVTILGSEIAVTGNGNLIVDGDSTPALADHTDFGSVSVSSGSISRTFTIANTGSSALNLTGSAPNYVTVSGSTDFIVTTQPTTPIAATSGSSTFVVTFNPSSGGIKNAMINIANDDADETPYNFAITGEGQMPEPIPSTLGDVVTAGDAPGANGTTNIGEFSVLRRGGFLAENGHLVFPGFLQVGSGSPAVTAADASGIWKTAGGNLFLVARTGTVVPDLPGTQFATVPEAPGLSETGEASMLSTLVIGSGGVTSANDTGLWSEIGGGGLRLLLREDDNVPSLPGVKVGSFASGLYATARTGASTGEAVFSVTYKGASTKTALLRTSVSGATTTVSVVAQEGEVAPGASPAANYANVAGSYSDPGRMDAQGNFVYAALTTPGNKEGIWYQPVTGGTPSKVFFAGETAPGTGGATFARLQRPSMGSNGFISFRATLNRDGDNAANARNDGIWNGSASNPASFTCVLRRGDGVAKVSNLPVGSLVGNPWGGWLTNSNLGAWRAWLDVDGDGISSTADGDVNAIFANLSGAMQLAVKVGDAAPGTAGASFSGFDLPMVGGNNQYAILGNLTGGDTVTGNNQGLWKSGPNGGALTLAIRKGESIPTTEGPKVVTKIDVPGSNQTDRRWEQPVMDSAGRMVVYVTFADGSTSQVILP</sequence>
<protein>
    <recommendedName>
        <fullName evidence="3">PKD domain-containing protein</fullName>
    </recommendedName>
</protein>
<evidence type="ECO:0000313" key="4">
    <source>
        <dbReference type="EMBL" id="GAA5150227.1"/>
    </source>
</evidence>
<evidence type="ECO:0000256" key="1">
    <source>
        <dbReference type="ARBA" id="ARBA00022441"/>
    </source>
</evidence>
<dbReference type="InterPro" id="IPR013783">
    <property type="entry name" value="Ig-like_fold"/>
</dbReference>
<gene>
    <name evidence="4" type="ORF">GCM10023213_48900</name>
</gene>
<dbReference type="NCBIfam" id="NF012200">
    <property type="entry name" value="choice_anch_D"/>
    <property type="match status" value="1"/>
</dbReference>